<keyword evidence="2" id="KW-1185">Reference proteome</keyword>
<protein>
    <submittedName>
        <fullName evidence="1">Uncharacterized protein</fullName>
    </submittedName>
</protein>
<dbReference type="NCBIfam" id="NF047593">
    <property type="entry name" value="IS66_ISAeme5_TnpA"/>
    <property type="match status" value="1"/>
</dbReference>
<evidence type="ECO:0000313" key="1">
    <source>
        <dbReference type="EMBL" id="BBE10376.1"/>
    </source>
</evidence>
<dbReference type="Proteomes" id="UP000282597">
    <property type="component" value="Chromosome"/>
</dbReference>
<gene>
    <name evidence="1" type="ORF">MCB1EB_2215</name>
</gene>
<dbReference type="EMBL" id="AP018150">
    <property type="protein sequence ID" value="BBE10376.1"/>
    <property type="molecule type" value="Genomic_DNA"/>
</dbReference>
<sequence length="112" mass="12601">MAEERGLQRREHWARHVREWESSGQSQAAYCATQGLKLNTFKDWATKVRKSGGLSAEPKQGLSWVPVKVQADEVSSGLALRGANGWQLKLPPKVCPHWGLLTKMRKSYDKAN</sequence>
<name>A0A2Z6EY65_9BURK</name>
<reference evidence="1 2" key="1">
    <citation type="journal article" date="2018" name="Microbes Environ.">
        <title>Comparative Genomic Insights into Endofungal Lifestyles of Two Bacterial Endosymbionts, Mycoavidus cysteinexigens and Burkholderia rhizoxinica.</title>
        <authorList>
            <person name="Sharmin D."/>
            <person name="Guo Y."/>
            <person name="Nishizawa T."/>
            <person name="Ohshima S."/>
            <person name="Sato Y."/>
            <person name="Takashima Y."/>
            <person name="Narisawa K."/>
            <person name="Ohta H."/>
        </authorList>
    </citation>
    <scope>NUCLEOTIDE SEQUENCE [LARGE SCALE GENOMIC DNA]</scope>
    <source>
        <strain evidence="1 2">B1-EB</strain>
    </source>
</reference>
<evidence type="ECO:0000313" key="2">
    <source>
        <dbReference type="Proteomes" id="UP000282597"/>
    </source>
</evidence>
<proteinExistence type="predicted"/>
<dbReference type="AlphaFoldDB" id="A0A2Z6EY65"/>
<organism evidence="1 2">
    <name type="scientific">Mycoavidus cysteinexigens</name>
    <dbReference type="NCBI Taxonomy" id="1553431"/>
    <lineage>
        <taxon>Bacteria</taxon>
        <taxon>Pseudomonadati</taxon>
        <taxon>Pseudomonadota</taxon>
        <taxon>Betaproteobacteria</taxon>
        <taxon>Burkholderiales</taxon>
        <taxon>Burkholderiaceae</taxon>
        <taxon>Mycoavidus</taxon>
    </lineage>
</organism>
<dbReference type="KEGG" id="mcys:MCB1EB_2215"/>
<dbReference type="RefSeq" id="WP_045364169.1">
    <property type="nucleotide sequence ID" value="NZ_AP018150.1"/>
</dbReference>
<accession>A0A2Z6EY65</accession>